<keyword evidence="3" id="KW-0269">Exonuclease</keyword>
<evidence type="ECO:0000313" key="4">
    <source>
        <dbReference type="Proteomes" id="UP000193144"/>
    </source>
</evidence>
<dbReference type="InterPro" id="IPR036691">
    <property type="entry name" value="Endo/exonu/phosph_ase_sf"/>
</dbReference>
<dbReference type="GO" id="GO:0016791">
    <property type="term" value="F:phosphatase activity"/>
    <property type="evidence" value="ECO:0007669"/>
    <property type="project" value="InterPro"/>
</dbReference>
<keyword evidence="3" id="KW-0540">Nuclease</keyword>
<dbReference type="SUPFAM" id="SSF56219">
    <property type="entry name" value="DNase I-like"/>
    <property type="match status" value="1"/>
</dbReference>
<protein>
    <submittedName>
        <fullName evidence="3">Endonuclease/exonuclease/phosphatase</fullName>
    </submittedName>
</protein>
<keyword evidence="1" id="KW-0732">Signal</keyword>
<evidence type="ECO:0000259" key="2">
    <source>
        <dbReference type="SMART" id="SM00915"/>
    </source>
</evidence>
<dbReference type="SMART" id="SM00915">
    <property type="entry name" value="Jacalin"/>
    <property type="match status" value="1"/>
</dbReference>
<feature type="chain" id="PRO_5012169204" evidence="1">
    <location>
        <begin position="18"/>
        <end position="439"/>
    </location>
</feature>
<dbReference type="InterPro" id="IPR038772">
    <property type="entry name" value="Sph/SMPD2-like"/>
</dbReference>
<gene>
    <name evidence="3" type="ORF">BCR34DRAFT_624705</name>
</gene>
<dbReference type="Pfam" id="PF22669">
    <property type="entry name" value="Exo_endo_phos2"/>
    <property type="match status" value="1"/>
</dbReference>
<dbReference type="Gene3D" id="2.100.10.30">
    <property type="entry name" value="Jacalin-like lectin domain"/>
    <property type="match status" value="1"/>
</dbReference>
<proteinExistence type="predicted"/>
<dbReference type="PANTHER" id="PTHR16320">
    <property type="entry name" value="SPHINGOMYELINASE FAMILY MEMBER"/>
    <property type="match status" value="1"/>
</dbReference>
<dbReference type="GO" id="GO:0004527">
    <property type="term" value="F:exonuclease activity"/>
    <property type="evidence" value="ECO:0007669"/>
    <property type="project" value="UniProtKB-KW"/>
</dbReference>
<dbReference type="GO" id="GO:0004767">
    <property type="term" value="F:sphingomyelin phosphodiesterase activity"/>
    <property type="evidence" value="ECO:0007669"/>
    <property type="project" value="InterPro"/>
</dbReference>
<feature type="signal peptide" evidence="1">
    <location>
        <begin position="1"/>
        <end position="17"/>
    </location>
</feature>
<name>A0A1Y1ZMW3_9PLEO</name>
<keyword evidence="3" id="KW-0378">Hydrolase</keyword>
<accession>A0A1Y1ZMW3</accession>
<dbReference type="EMBL" id="MCFA01000059">
    <property type="protein sequence ID" value="ORY11591.1"/>
    <property type="molecule type" value="Genomic_DNA"/>
</dbReference>
<sequence length="439" mass="46769">MVSRSLLLLSFLQSALAAPQSGTFNVVTLNVAGLPAILNGNDIPGDKTANTASIGQKFATYGFSLIHVQEDFNYHATLYANDNHPYRTATSGGVPFGSGLNTLSNFDWIDFERTKWATCSDASGSDCLTPKGFTFMRVKVSEGVWVDAYNLHADAGTEAADNTARAANLRQVSDHITQYSAGNAVLVFGDTNSRYTRADDIPAIFTQQNGMTDAWVQLAKGGVAPAKGADALLCNNPSTTTSCEIVDKVWYRGSPAVNLSATRFQYAGNMFLQADGNVLSDHDPVLVDFSWTLGNTLRVSDYVGGPHGDYYNDLPTLSGISSPSVSSITLRGENRVDAVSITLSSGQTFTHGGTGGTANTLKLNAGEKLVQATICQAKYNNSTRVFYMQILTSSGRSVTTGKMTSDCYAFAAESGWGIVGFVGRSADEVDRVAMVYGKA</sequence>
<dbReference type="OrthoDB" id="40902at2759"/>
<dbReference type="Gene3D" id="3.60.10.10">
    <property type="entry name" value="Endonuclease/exonuclease/phosphatase"/>
    <property type="match status" value="1"/>
</dbReference>
<reference evidence="3 4" key="1">
    <citation type="submission" date="2016-07" db="EMBL/GenBank/DDBJ databases">
        <title>Pervasive Adenine N6-methylation of Active Genes in Fungi.</title>
        <authorList>
            <consortium name="DOE Joint Genome Institute"/>
            <person name="Mondo S.J."/>
            <person name="Dannebaum R.O."/>
            <person name="Kuo R.C."/>
            <person name="Labutti K."/>
            <person name="Haridas S."/>
            <person name="Kuo A."/>
            <person name="Salamov A."/>
            <person name="Ahrendt S.R."/>
            <person name="Lipzen A."/>
            <person name="Sullivan W."/>
            <person name="Andreopoulos W.B."/>
            <person name="Clum A."/>
            <person name="Lindquist E."/>
            <person name="Daum C."/>
            <person name="Ramamoorthy G.K."/>
            <person name="Gryganskyi A."/>
            <person name="Culley D."/>
            <person name="Magnuson J.K."/>
            <person name="James T.Y."/>
            <person name="O'Malley M.A."/>
            <person name="Stajich J.E."/>
            <person name="Spatafora J.W."/>
            <person name="Visel A."/>
            <person name="Grigoriev I.V."/>
        </authorList>
    </citation>
    <scope>NUCLEOTIDE SEQUENCE [LARGE SCALE GENOMIC DNA]</scope>
    <source>
        <strain evidence="3 4">CBS 115471</strain>
    </source>
</reference>
<feature type="domain" description="Jacalin-type lectin" evidence="2">
    <location>
        <begin position="308"/>
        <end position="438"/>
    </location>
</feature>
<dbReference type="GO" id="GO:0046856">
    <property type="term" value="P:phosphatidylinositol dephosphorylation"/>
    <property type="evidence" value="ECO:0007669"/>
    <property type="project" value="InterPro"/>
</dbReference>
<dbReference type="InterPro" id="IPR000300">
    <property type="entry name" value="IPPc"/>
</dbReference>
<dbReference type="Pfam" id="PF01419">
    <property type="entry name" value="Jacalin"/>
    <property type="match status" value="1"/>
</dbReference>
<keyword evidence="4" id="KW-1185">Reference proteome</keyword>
<dbReference type="STRING" id="1231657.A0A1Y1ZMW3"/>
<organism evidence="3 4">
    <name type="scientific">Clohesyomyces aquaticus</name>
    <dbReference type="NCBI Taxonomy" id="1231657"/>
    <lineage>
        <taxon>Eukaryota</taxon>
        <taxon>Fungi</taxon>
        <taxon>Dikarya</taxon>
        <taxon>Ascomycota</taxon>
        <taxon>Pezizomycotina</taxon>
        <taxon>Dothideomycetes</taxon>
        <taxon>Pleosporomycetidae</taxon>
        <taxon>Pleosporales</taxon>
        <taxon>Lindgomycetaceae</taxon>
        <taxon>Clohesyomyces</taxon>
    </lineage>
</organism>
<keyword evidence="3" id="KW-0255">Endonuclease</keyword>
<dbReference type="PANTHER" id="PTHR16320:SF1">
    <property type="entry name" value="SPHINGOMYELINASE DDB_G0288017"/>
    <property type="match status" value="1"/>
</dbReference>
<dbReference type="InterPro" id="IPR001229">
    <property type="entry name" value="Jacalin-like_lectin_dom"/>
</dbReference>
<dbReference type="Proteomes" id="UP000193144">
    <property type="component" value="Unassembled WGS sequence"/>
</dbReference>
<dbReference type="InterPro" id="IPR036404">
    <property type="entry name" value="Jacalin-like_lectin_dom_sf"/>
</dbReference>
<dbReference type="SUPFAM" id="SSF51101">
    <property type="entry name" value="Mannose-binding lectins"/>
    <property type="match status" value="1"/>
</dbReference>
<evidence type="ECO:0000313" key="3">
    <source>
        <dbReference type="EMBL" id="ORY11591.1"/>
    </source>
</evidence>
<dbReference type="AlphaFoldDB" id="A0A1Y1ZMW3"/>
<dbReference type="GO" id="GO:0004519">
    <property type="term" value="F:endonuclease activity"/>
    <property type="evidence" value="ECO:0007669"/>
    <property type="project" value="UniProtKB-KW"/>
</dbReference>
<dbReference type="GO" id="GO:0005737">
    <property type="term" value="C:cytoplasm"/>
    <property type="evidence" value="ECO:0007669"/>
    <property type="project" value="TreeGrafter"/>
</dbReference>
<evidence type="ECO:0000256" key="1">
    <source>
        <dbReference type="SAM" id="SignalP"/>
    </source>
</evidence>
<comment type="caution">
    <text evidence="3">The sequence shown here is derived from an EMBL/GenBank/DDBJ whole genome shotgun (WGS) entry which is preliminary data.</text>
</comment>